<evidence type="ECO:0000256" key="6">
    <source>
        <dbReference type="ARBA" id="ARBA00025628"/>
    </source>
</evidence>
<dbReference type="EnsemblMetazoa" id="PPAI009451-RA">
    <property type="protein sequence ID" value="PPAI009451-PA"/>
    <property type="gene ID" value="PPAI009451"/>
</dbReference>
<keyword evidence="12" id="KW-1185">Reference proteome</keyword>
<keyword evidence="5 9" id="KW-0627">Porphyrin biosynthesis</keyword>
<protein>
    <recommendedName>
        <fullName evidence="9">Delta-aminolevulinic acid dehydratase</fullName>
        <ecNumber evidence="9">4.2.1.24</ecNumber>
    </recommendedName>
</protein>
<dbReference type="InterPro" id="IPR013785">
    <property type="entry name" value="Aldolase_TIM"/>
</dbReference>
<dbReference type="PIRSF" id="PIRSF001415">
    <property type="entry name" value="Porphbilin_synth"/>
    <property type="match status" value="1"/>
</dbReference>
<proteinExistence type="inferred from homology"/>
<evidence type="ECO:0000256" key="5">
    <source>
        <dbReference type="ARBA" id="ARBA00023244"/>
    </source>
</evidence>
<dbReference type="PROSITE" id="PS00169">
    <property type="entry name" value="D_ALA_DEHYDRATASE"/>
    <property type="match status" value="1"/>
</dbReference>
<comment type="similarity">
    <text evidence="2 10">Belongs to the ALAD family.</text>
</comment>
<dbReference type="SMART" id="SM01004">
    <property type="entry name" value="ALAD"/>
    <property type="match status" value="1"/>
</dbReference>
<dbReference type="PRINTS" id="PR00144">
    <property type="entry name" value="DALDHYDRTASE"/>
</dbReference>
<dbReference type="GO" id="GO:0008270">
    <property type="term" value="F:zinc ion binding"/>
    <property type="evidence" value="ECO:0007669"/>
    <property type="project" value="TreeGrafter"/>
</dbReference>
<dbReference type="GO" id="GO:0004655">
    <property type="term" value="F:porphobilinogen synthase activity"/>
    <property type="evidence" value="ECO:0007669"/>
    <property type="project" value="UniProtKB-EC"/>
</dbReference>
<comment type="function">
    <text evidence="6">Catalyzes an early step in the biosynthesis of tetrapyrroles. Binds two molecules of 5-aminolevulinate per subunit, each at a distinct site, and catalyzes their condensation to form porphobilinogen.</text>
</comment>
<comment type="subunit">
    <text evidence="7">Homooctamer; active form. Homohexamer; low activity form.</text>
</comment>
<evidence type="ECO:0000256" key="1">
    <source>
        <dbReference type="ARBA" id="ARBA00004694"/>
    </source>
</evidence>
<evidence type="ECO:0000256" key="9">
    <source>
        <dbReference type="RuleBase" id="RU000515"/>
    </source>
</evidence>
<dbReference type="SUPFAM" id="SSF51569">
    <property type="entry name" value="Aldolase"/>
    <property type="match status" value="1"/>
</dbReference>
<dbReference type="GO" id="GO:0006783">
    <property type="term" value="P:heme biosynthetic process"/>
    <property type="evidence" value="ECO:0007669"/>
    <property type="project" value="UniProtKB-KW"/>
</dbReference>
<dbReference type="VEuPathDB" id="VectorBase:PPAPM1_003848"/>
<reference evidence="11" key="1">
    <citation type="submission" date="2022-08" db="UniProtKB">
        <authorList>
            <consortium name="EnsemblMetazoa"/>
        </authorList>
    </citation>
    <scope>IDENTIFICATION</scope>
    <source>
        <strain evidence="11">Israel</strain>
    </source>
</reference>
<keyword evidence="3" id="KW-0350">Heme biosynthesis</keyword>
<organism evidence="11 12">
    <name type="scientific">Phlebotomus papatasi</name>
    <name type="common">Sandfly</name>
    <dbReference type="NCBI Taxonomy" id="29031"/>
    <lineage>
        <taxon>Eukaryota</taxon>
        <taxon>Metazoa</taxon>
        <taxon>Ecdysozoa</taxon>
        <taxon>Arthropoda</taxon>
        <taxon>Hexapoda</taxon>
        <taxon>Insecta</taxon>
        <taxon>Pterygota</taxon>
        <taxon>Neoptera</taxon>
        <taxon>Endopterygota</taxon>
        <taxon>Diptera</taxon>
        <taxon>Nematocera</taxon>
        <taxon>Psychodoidea</taxon>
        <taxon>Psychodidae</taxon>
        <taxon>Phlebotomus</taxon>
        <taxon>Phlebotomus</taxon>
    </lineage>
</organism>
<dbReference type="Gene3D" id="3.20.20.70">
    <property type="entry name" value="Aldolase class I"/>
    <property type="match status" value="1"/>
</dbReference>
<dbReference type="Pfam" id="PF00490">
    <property type="entry name" value="ALAD"/>
    <property type="match status" value="1"/>
</dbReference>
<dbReference type="InterPro" id="IPR001731">
    <property type="entry name" value="ALAD"/>
</dbReference>
<dbReference type="VEuPathDB" id="VectorBase:PPAI009451"/>
<name>A0A1B0DM61_PHLPP</name>
<dbReference type="InterPro" id="IPR030656">
    <property type="entry name" value="ALAD_AS"/>
</dbReference>
<evidence type="ECO:0000256" key="4">
    <source>
        <dbReference type="ARBA" id="ARBA00023239"/>
    </source>
</evidence>
<evidence type="ECO:0000256" key="7">
    <source>
        <dbReference type="ARBA" id="ARBA00025861"/>
    </source>
</evidence>
<evidence type="ECO:0000256" key="3">
    <source>
        <dbReference type="ARBA" id="ARBA00023133"/>
    </source>
</evidence>
<sequence length="283" mass="30788">MPGVKRYGGTALINDLVPLVAKGLKTVLLFGVVDKLPKDPKGSSADSSENPVIRILPKIRSTFPDLVVACDVCLCPYTDHGHCGILRKDGVIDNDASIQRIAEIALAYAKAGAHIVAPSDMMDNRIGAIKGTLRREGYQETVSVLSYAVKFASGFYGPFRDAAKSAPAFGDRSCYQLPPGSRGLATRAAARDVSEGADMLMVKPGLAYLDILRDTKNQFPNHPLFVYQVSGEYAMIHWAAVNGALDLRRALFEILKSFRRAGADVIITYFVPYILDELNKIKP</sequence>
<evidence type="ECO:0000313" key="12">
    <source>
        <dbReference type="Proteomes" id="UP000092462"/>
    </source>
</evidence>
<comment type="catalytic activity">
    <reaction evidence="8 9">
        <text>2 5-aminolevulinate = porphobilinogen + 2 H2O + H(+)</text>
        <dbReference type="Rhea" id="RHEA:24064"/>
        <dbReference type="ChEBI" id="CHEBI:15377"/>
        <dbReference type="ChEBI" id="CHEBI:15378"/>
        <dbReference type="ChEBI" id="CHEBI:58126"/>
        <dbReference type="ChEBI" id="CHEBI:356416"/>
        <dbReference type="EC" id="4.2.1.24"/>
    </reaction>
</comment>
<dbReference type="EMBL" id="AJVK01016692">
    <property type="status" value="NOT_ANNOTATED_CDS"/>
    <property type="molecule type" value="Genomic_DNA"/>
</dbReference>
<evidence type="ECO:0000313" key="11">
    <source>
        <dbReference type="EnsemblMetazoa" id="PPAI009451-PA"/>
    </source>
</evidence>
<evidence type="ECO:0000256" key="2">
    <source>
        <dbReference type="ARBA" id="ARBA00008055"/>
    </source>
</evidence>
<dbReference type="NCBIfam" id="NF006762">
    <property type="entry name" value="PRK09283.1"/>
    <property type="match status" value="1"/>
</dbReference>
<dbReference type="GO" id="GO:0005829">
    <property type="term" value="C:cytosol"/>
    <property type="evidence" value="ECO:0007669"/>
    <property type="project" value="TreeGrafter"/>
</dbReference>
<evidence type="ECO:0000256" key="10">
    <source>
        <dbReference type="RuleBase" id="RU004161"/>
    </source>
</evidence>
<dbReference type="EC" id="4.2.1.24" evidence="9"/>
<dbReference type="Proteomes" id="UP000092462">
    <property type="component" value="Unassembled WGS sequence"/>
</dbReference>
<accession>A0A1B0DM61</accession>
<dbReference type="PANTHER" id="PTHR11458">
    <property type="entry name" value="DELTA-AMINOLEVULINIC ACID DEHYDRATASE"/>
    <property type="match status" value="1"/>
</dbReference>
<comment type="pathway">
    <text evidence="1">Porphyrin-containing compound metabolism; protoporphyrin-IX biosynthesis; coproporphyrinogen-III from 5-aminolevulinate: step 1/4.</text>
</comment>
<evidence type="ECO:0000256" key="8">
    <source>
        <dbReference type="ARBA" id="ARBA00047651"/>
    </source>
</evidence>
<dbReference type="PANTHER" id="PTHR11458:SF0">
    <property type="entry name" value="DELTA-AMINOLEVULINIC ACID DEHYDRATASE"/>
    <property type="match status" value="1"/>
</dbReference>
<keyword evidence="4 9" id="KW-0456">Lyase</keyword>
<dbReference type="AlphaFoldDB" id="A0A1B0DM61"/>